<gene>
    <name evidence="2" type="ORF">COCNU_08G000760</name>
</gene>
<keyword evidence="1" id="KW-1133">Transmembrane helix</keyword>
<protein>
    <submittedName>
        <fullName evidence="2">Uncharacterized protein</fullName>
    </submittedName>
</protein>
<dbReference type="Proteomes" id="UP000797356">
    <property type="component" value="Chromosome 8"/>
</dbReference>
<keyword evidence="1" id="KW-0472">Membrane</keyword>
<accession>A0A8K0IHE7</accession>
<feature type="transmembrane region" description="Helical" evidence="1">
    <location>
        <begin position="13"/>
        <end position="31"/>
    </location>
</feature>
<proteinExistence type="predicted"/>
<name>A0A8K0IHE7_COCNU</name>
<keyword evidence="1" id="KW-0812">Transmembrane</keyword>
<evidence type="ECO:0000313" key="3">
    <source>
        <dbReference type="Proteomes" id="UP000797356"/>
    </source>
</evidence>
<evidence type="ECO:0000256" key="1">
    <source>
        <dbReference type="SAM" id="Phobius"/>
    </source>
</evidence>
<dbReference type="EMBL" id="CM017879">
    <property type="protein sequence ID" value="KAG1358630.1"/>
    <property type="molecule type" value="Genomic_DNA"/>
</dbReference>
<comment type="caution">
    <text evidence="2">The sequence shown here is derived from an EMBL/GenBank/DDBJ whole genome shotgun (WGS) entry which is preliminary data.</text>
</comment>
<organism evidence="2 3">
    <name type="scientific">Cocos nucifera</name>
    <name type="common">Coconut palm</name>
    <dbReference type="NCBI Taxonomy" id="13894"/>
    <lineage>
        <taxon>Eukaryota</taxon>
        <taxon>Viridiplantae</taxon>
        <taxon>Streptophyta</taxon>
        <taxon>Embryophyta</taxon>
        <taxon>Tracheophyta</taxon>
        <taxon>Spermatophyta</taxon>
        <taxon>Magnoliopsida</taxon>
        <taxon>Liliopsida</taxon>
        <taxon>Arecaceae</taxon>
        <taxon>Arecoideae</taxon>
        <taxon>Cocoseae</taxon>
        <taxon>Attaleinae</taxon>
        <taxon>Cocos</taxon>
    </lineage>
</organism>
<evidence type="ECO:0000313" key="2">
    <source>
        <dbReference type="EMBL" id="KAG1358630.1"/>
    </source>
</evidence>
<dbReference type="AlphaFoldDB" id="A0A8K0IHE7"/>
<keyword evidence="3" id="KW-1185">Reference proteome</keyword>
<sequence length="73" mass="8411">MQSLNERLGDLKIIISSISFFGDFGLLVIFIREDLFNAMQLSENQSGYVLERVENVWQEAESIAGISWRPMEK</sequence>
<reference evidence="2" key="2">
    <citation type="submission" date="2019-07" db="EMBL/GenBank/DDBJ databases">
        <authorList>
            <person name="Yang Y."/>
            <person name="Bocs S."/>
            <person name="Baudouin L."/>
        </authorList>
    </citation>
    <scope>NUCLEOTIDE SEQUENCE</scope>
    <source>
        <tissue evidence="2">Spear leaf of Hainan Tall coconut</tissue>
    </source>
</reference>
<reference evidence="2" key="1">
    <citation type="journal article" date="2017" name="Gigascience">
        <title>The genome draft of coconut (Cocos nucifera).</title>
        <authorList>
            <person name="Xiao Y."/>
            <person name="Xu P."/>
            <person name="Fan H."/>
            <person name="Baudouin L."/>
            <person name="Xia W."/>
            <person name="Bocs S."/>
            <person name="Xu J."/>
            <person name="Li Q."/>
            <person name="Guo A."/>
            <person name="Zhou L."/>
            <person name="Li J."/>
            <person name="Wu Y."/>
            <person name="Ma Z."/>
            <person name="Armero A."/>
            <person name="Issali A.E."/>
            <person name="Liu N."/>
            <person name="Peng M."/>
            <person name="Yang Y."/>
        </authorList>
    </citation>
    <scope>NUCLEOTIDE SEQUENCE</scope>
    <source>
        <tissue evidence="2">Spear leaf of Hainan Tall coconut</tissue>
    </source>
</reference>